<keyword evidence="2" id="KW-1185">Reference proteome</keyword>
<accession>A0ABS8TKF8</accession>
<proteinExistence type="predicted"/>
<evidence type="ECO:0000313" key="1">
    <source>
        <dbReference type="EMBL" id="MCD7472019.1"/>
    </source>
</evidence>
<dbReference type="EMBL" id="JACEIK010001758">
    <property type="protein sequence ID" value="MCD7472019.1"/>
    <property type="molecule type" value="Genomic_DNA"/>
</dbReference>
<evidence type="ECO:0000313" key="2">
    <source>
        <dbReference type="Proteomes" id="UP000823775"/>
    </source>
</evidence>
<organism evidence="1 2">
    <name type="scientific">Datura stramonium</name>
    <name type="common">Jimsonweed</name>
    <name type="synonym">Common thornapple</name>
    <dbReference type="NCBI Taxonomy" id="4076"/>
    <lineage>
        <taxon>Eukaryota</taxon>
        <taxon>Viridiplantae</taxon>
        <taxon>Streptophyta</taxon>
        <taxon>Embryophyta</taxon>
        <taxon>Tracheophyta</taxon>
        <taxon>Spermatophyta</taxon>
        <taxon>Magnoliopsida</taxon>
        <taxon>eudicotyledons</taxon>
        <taxon>Gunneridae</taxon>
        <taxon>Pentapetalae</taxon>
        <taxon>asterids</taxon>
        <taxon>lamiids</taxon>
        <taxon>Solanales</taxon>
        <taxon>Solanaceae</taxon>
        <taxon>Solanoideae</taxon>
        <taxon>Datureae</taxon>
        <taxon>Datura</taxon>
    </lineage>
</organism>
<protein>
    <submittedName>
        <fullName evidence="1">Uncharacterized protein</fullName>
    </submittedName>
</protein>
<gene>
    <name evidence="1" type="ORF">HAX54_012845</name>
</gene>
<reference evidence="1 2" key="1">
    <citation type="journal article" date="2021" name="BMC Genomics">
        <title>Datura genome reveals duplications of psychoactive alkaloid biosynthetic genes and high mutation rate following tissue culture.</title>
        <authorList>
            <person name="Rajewski A."/>
            <person name="Carter-House D."/>
            <person name="Stajich J."/>
            <person name="Litt A."/>
        </authorList>
    </citation>
    <scope>NUCLEOTIDE SEQUENCE [LARGE SCALE GENOMIC DNA]</scope>
    <source>
        <strain evidence="1">AR-01</strain>
    </source>
</reference>
<name>A0ABS8TKF8_DATST</name>
<sequence>MALPATSQPPPKVGQTISLKFQTQFPTFYGSINQNNKPTVPNMETSKISMAQILQQSTGGSKGEGGLPTIITKEATLINGEHVIKWIEVDVAKLDLIENLNYAIIRKFSDGGHRLKN</sequence>
<comment type="caution">
    <text evidence="1">The sequence shown here is derived from an EMBL/GenBank/DDBJ whole genome shotgun (WGS) entry which is preliminary data.</text>
</comment>
<dbReference type="Proteomes" id="UP000823775">
    <property type="component" value="Unassembled WGS sequence"/>
</dbReference>